<name>A0AAE8LXQ9_9HYPO</name>
<accession>A0AAE8LXQ9</accession>
<evidence type="ECO:0000313" key="3">
    <source>
        <dbReference type="Proteomes" id="UP001187734"/>
    </source>
</evidence>
<proteinExistence type="predicted"/>
<dbReference type="EMBL" id="ONZP01000002">
    <property type="protein sequence ID" value="SPJ70283.1"/>
    <property type="molecule type" value="Genomic_DNA"/>
</dbReference>
<protein>
    <submittedName>
        <fullName evidence="2">Uncharacterized protein</fullName>
    </submittedName>
</protein>
<gene>
    <name evidence="2" type="ORF">FTOL_00011</name>
</gene>
<dbReference type="AlphaFoldDB" id="A0AAE8LXQ9"/>
<evidence type="ECO:0000256" key="1">
    <source>
        <dbReference type="SAM" id="MobiDB-lite"/>
    </source>
</evidence>
<sequence length="358" mass="39543">MVIRGAEKKPYHLLDGVIPLDDDDDLFDRLLGLVTENLARPLSGYRPEAPFKAKDQFKEPKCLYPKRAVECEDVTWLEAHTVEENAKAEFSKLVKLWGSYTKKKDNEWGSTLLRRVEIQDNPRDRIKELLQVPAYEAGVRELMEHQDGFGKKRTLGVITGFITCTDMTANKGAEKSTSFGAAATLVPEEATGVPGTKVDAEASVKKTLHKRITGAYKGEVVVACYYLPIIGQVNTSAASKFKIADYLPPWFYTKPPESRLQVSAEPMPVYGDPNNNEMTGGEVAGSAGGTAESGVSMSFMINRIPIKGNMDRPLGTDGRPSEDDEEYKRQSLLKYLEDPEDLGFTIGRAISIDTPKSA</sequence>
<reference evidence="2" key="1">
    <citation type="submission" date="2018-03" db="EMBL/GenBank/DDBJ databases">
        <authorList>
            <person name="Guldener U."/>
        </authorList>
    </citation>
    <scope>NUCLEOTIDE SEQUENCE</scope>
</reference>
<comment type="caution">
    <text evidence="2">The sequence shown here is derived from an EMBL/GenBank/DDBJ whole genome shotgun (WGS) entry which is preliminary data.</text>
</comment>
<organism evidence="2 3">
    <name type="scientific">Fusarium torulosum</name>
    <dbReference type="NCBI Taxonomy" id="33205"/>
    <lineage>
        <taxon>Eukaryota</taxon>
        <taxon>Fungi</taxon>
        <taxon>Dikarya</taxon>
        <taxon>Ascomycota</taxon>
        <taxon>Pezizomycotina</taxon>
        <taxon>Sordariomycetes</taxon>
        <taxon>Hypocreomycetidae</taxon>
        <taxon>Hypocreales</taxon>
        <taxon>Nectriaceae</taxon>
        <taxon>Fusarium</taxon>
    </lineage>
</organism>
<feature type="region of interest" description="Disordered" evidence="1">
    <location>
        <begin position="308"/>
        <end position="329"/>
    </location>
</feature>
<keyword evidence="3" id="KW-1185">Reference proteome</keyword>
<evidence type="ECO:0000313" key="2">
    <source>
        <dbReference type="EMBL" id="SPJ70283.1"/>
    </source>
</evidence>
<dbReference type="Proteomes" id="UP001187734">
    <property type="component" value="Unassembled WGS sequence"/>
</dbReference>